<dbReference type="Pfam" id="PF19385">
    <property type="entry name" value="DUF5960"/>
    <property type="match status" value="1"/>
</dbReference>
<name>A0A8S5S7J1_9CAUD</name>
<protein>
    <submittedName>
        <fullName evidence="1">Uncharacterized protein</fullName>
    </submittedName>
</protein>
<proteinExistence type="predicted"/>
<organism evidence="1">
    <name type="scientific">Siphoviridae sp. ctBrh2</name>
    <dbReference type="NCBI Taxonomy" id="2827804"/>
    <lineage>
        <taxon>Viruses</taxon>
        <taxon>Duplodnaviria</taxon>
        <taxon>Heunggongvirae</taxon>
        <taxon>Uroviricota</taxon>
        <taxon>Caudoviricetes</taxon>
    </lineage>
</organism>
<evidence type="ECO:0000313" key="1">
    <source>
        <dbReference type="EMBL" id="DAF46878.1"/>
    </source>
</evidence>
<reference evidence="1" key="1">
    <citation type="journal article" date="2021" name="Proc. Natl. Acad. Sci. U.S.A.">
        <title>A Catalog of Tens of Thousands of Viruses from Human Metagenomes Reveals Hidden Associations with Chronic Diseases.</title>
        <authorList>
            <person name="Tisza M.J."/>
            <person name="Buck C.B."/>
        </authorList>
    </citation>
    <scope>NUCLEOTIDE SEQUENCE</scope>
    <source>
        <strain evidence="1">CtBrh2</strain>
    </source>
</reference>
<sequence length="83" mass="9609">MRNKAKFIEDFEAVAKPEIVKEVDPVQDAAHTMNHIGQQTYTLNKNLTKTGKDETFKFEVKKREKTDNPAEKIDDYFYVGKGE</sequence>
<accession>A0A8S5S7J1</accession>
<dbReference type="InterPro" id="IPR046004">
    <property type="entry name" value="DUF5960"/>
</dbReference>
<dbReference type="EMBL" id="BK032545">
    <property type="protein sequence ID" value="DAF46878.1"/>
    <property type="molecule type" value="Genomic_DNA"/>
</dbReference>